<keyword evidence="7 10" id="KW-0408">Iron</keyword>
<dbReference type="GO" id="GO:0006779">
    <property type="term" value="P:porphyrin-containing compound biosynthetic process"/>
    <property type="evidence" value="ECO:0007669"/>
    <property type="project" value="InterPro"/>
</dbReference>
<dbReference type="SFLD" id="SFLDG01065">
    <property type="entry name" value="anaerobic_coproporphyrinogen-I"/>
    <property type="match status" value="1"/>
</dbReference>
<keyword evidence="4 10" id="KW-0349">Heme</keyword>
<evidence type="ECO:0000256" key="10">
    <source>
        <dbReference type="RuleBase" id="RU364116"/>
    </source>
</evidence>
<dbReference type="GO" id="GO:0046872">
    <property type="term" value="F:metal ion binding"/>
    <property type="evidence" value="ECO:0007669"/>
    <property type="project" value="UniProtKB-UniRule"/>
</dbReference>
<dbReference type="GO" id="GO:0005737">
    <property type="term" value="C:cytoplasm"/>
    <property type="evidence" value="ECO:0007669"/>
    <property type="project" value="UniProtKB-SubCell"/>
</dbReference>
<evidence type="ECO:0000259" key="11">
    <source>
        <dbReference type="PROSITE" id="PS51918"/>
    </source>
</evidence>
<dbReference type="SUPFAM" id="SSF102114">
    <property type="entry name" value="Radical SAM enzymes"/>
    <property type="match status" value="1"/>
</dbReference>
<dbReference type="CDD" id="cd01335">
    <property type="entry name" value="Radical_SAM"/>
    <property type="match status" value="1"/>
</dbReference>
<dbReference type="NCBIfam" id="TIGR00539">
    <property type="entry name" value="hemN_rel"/>
    <property type="match status" value="1"/>
</dbReference>
<keyword evidence="13" id="KW-1185">Reference proteome</keyword>
<evidence type="ECO:0000313" key="13">
    <source>
        <dbReference type="Proteomes" id="UP000445582"/>
    </source>
</evidence>
<dbReference type="PROSITE" id="PS51918">
    <property type="entry name" value="RADICAL_SAM"/>
    <property type="match status" value="1"/>
</dbReference>
<reference evidence="12 13" key="1">
    <citation type="submission" date="2019-12" db="EMBL/GenBank/DDBJ databases">
        <title>Genomic-based taxomic classification of the family Erythrobacteraceae.</title>
        <authorList>
            <person name="Xu L."/>
        </authorList>
    </citation>
    <scope>NUCLEOTIDE SEQUENCE [LARGE SCALE GENOMIC DNA]</scope>
    <source>
        <strain evidence="12 13">MCCC 1A09965</strain>
    </source>
</reference>
<dbReference type="SMART" id="SM00729">
    <property type="entry name" value="Elp3"/>
    <property type="match status" value="1"/>
</dbReference>
<evidence type="ECO:0000256" key="3">
    <source>
        <dbReference type="ARBA" id="ARBA00017228"/>
    </source>
</evidence>
<feature type="domain" description="Radical SAM core" evidence="11">
    <location>
        <begin position="1"/>
        <end position="232"/>
    </location>
</feature>
<dbReference type="GO" id="GO:0004109">
    <property type="term" value="F:coproporphyrinogen oxidase activity"/>
    <property type="evidence" value="ECO:0007669"/>
    <property type="project" value="InterPro"/>
</dbReference>
<dbReference type="InterPro" id="IPR013785">
    <property type="entry name" value="Aldolase_TIM"/>
</dbReference>
<keyword evidence="10" id="KW-0963">Cytoplasm</keyword>
<keyword evidence="8 10" id="KW-0411">Iron-sulfur</keyword>
<evidence type="ECO:0000256" key="1">
    <source>
        <dbReference type="ARBA" id="ARBA00001966"/>
    </source>
</evidence>
<comment type="cofactor">
    <cofactor evidence="1">
        <name>[4Fe-4S] cluster</name>
        <dbReference type="ChEBI" id="CHEBI:49883"/>
    </cofactor>
</comment>
<dbReference type="SFLD" id="SFLDF00288">
    <property type="entry name" value="HemN-like__clustered_with_nucl"/>
    <property type="match status" value="1"/>
</dbReference>
<dbReference type="InterPro" id="IPR010723">
    <property type="entry name" value="HemN_C"/>
</dbReference>
<dbReference type="Pfam" id="PF06969">
    <property type="entry name" value="HemN_C"/>
    <property type="match status" value="1"/>
</dbReference>
<comment type="caution">
    <text evidence="12">The sequence shown here is derived from an EMBL/GenBank/DDBJ whole genome shotgun (WGS) entry which is preliminary data.</text>
</comment>
<dbReference type="PANTHER" id="PTHR13932:SF5">
    <property type="entry name" value="RADICAL S-ADENOSYL METHIONINE DOMAIN-CONTAINING PROTEIN 1, MITOCHONDRIAL"/>
    <property type="match status" value="1"/>
</dbReference>
<dbReference type="InterPro" id="IPR007197">
    <property type="entry name" value="rSAM"/>
</dbReference>
<dbReference type="AlphaFoldDB" id="A0A844YAZ5"/>
<evidence type="ECO:0000256" key="9">
    <source>
        <dbReference type="ARBA" id="ARBA00023186"/>
    </source>
</evidence>
<keyword evidence="5 10" id="KW-0949">S-adenosyl-L-methionine</keyword>
<protein>
    <recommendedName>
        <fullName evidence="3 10">Heme chaperone HemW</fullName>
    </recommendedName>
</protein>
<dbReference type="PANTHER" id="PTHR13932">
    <property type="entry name" value="COPROPORPHYRINIGEN III OXIDASE"/>
    <property type="match status" value="1"/>
</dbReference>
<dbReference type="Pfam" id="PF04055">
    <property type="entry name" value="Radical_SAM"/>
    <property type="match status" value="1"/>
</dbReference>
<keyword evidence="10" id="KW-0004">4Fe-4S</keyword>
<dbReference type="RefSeq" id="WP_160670393.1">
    <property type="nucleotide sequence ID" value="NZ_WTYN01000001.1"/>
</dbReference>
<evidence type="ECO:0000256" key="8">
    <source>
        <dbReference type="ARBA" id="ARBA00023014"/>
    </source>
</evidence>
<keyword evidence="6 10" id="KW-0479">Metal-binding</keyword>
<dbReference type="Gene3D" id="3.20.20.70">
    <property type="entry name" value="Aldolase class I"/>
    <property type="match status" value="1"/>
</dbReference>
<keyword evidence="9 10" id="KW-0143">Chaperone</keyword>
<dbReference type="EMBL" id="WTYN01000001">
    <property type="protein sequence ID" value="MXO61680.1"/>
    <property type="molecule type" value="Genomic_DNA"/>
</dbReference>
<dbReference type="OrthoDB" id="9808022at2"/>
<sequence length="383" mass="41710">MARALYIHWPFCIRKCPYCDFNSHVRQDVDQARWAASMLADLRHEADIAGGEPLESVFFGGGTPSLMPPETVAALLAEAERLWGFAPGIEITLEANPSSVEAANFAALAQAGVNRVSLGIQSLREESLQFLGRLHNVGEALDAVETAQTNFDRVSIDLIYARPGQTEDAWHEELSQALALGTDHMSLYQLTIEPNTRFATDVRLGAFDPLADDPAADLFALTRALTAEAGLPAYEISNHARIGQESRHNLAYWRYRDYFGIGPGAHGRRGGTATLRHKKPENWLAAVENGGDGIKEARDLGLREQASEALLMGLRLAEGLDLGELSGRFSIAQRDLIAPEKLRLYSDLGLVRQDGSRITVTDSGMPLLDGLLAELVPEALVSA</sequence>
<evidence type="ECO:0000256" key="7">
    <source>
        <dbReference type="ARBA" id="ARBA00023004"/>
    </source>
</evidence>
<dbReference type="InterPro" id="IPR006638">
    <property type="entry name" value="Elp3/MiaA/NifB-like_rSAM"/>
</dbReference>
<comment type="similarity">
    <text evidence="2">Belongs to the anaerobic coproporphyrinogen-III oxidase family. HemW subfamily.</text>
</comment>
<dbReference type="InterPro" id="IPR034505">
    <property type="entry name" value="Coproporphyrinogen-III_oxidase"/>
</dbReference>
<evidence type="ECO:0000256" key="5">
    <source>
        <dbReference type="ARBA" id="ARBA00022691"/>
    </source>
</evidence>
<dbReference type="SFLD" id="SFLDS00029">
    <property type="entry name" value="Radical_SAM"/>
    <property type="match status" value="1"/>
</dbReference>
<dbReference type="InterPro" id="IPR058240">
    <property type="entry name" value="rSAM_sf"/>
</dbReference>
<evidence type="ECO:0000256" key="6">
    <source>
        <dbReference type="ARBA" id="ARBA00022723"/>
    </source>
</evidence>
<proteinExistence type="inferred from homology"/>
<accession>A0A844YAZ5</accession>
<evidence type="ECO:0000256" key="4">
    <source>
        <dbReference type="ARBA" id="ARBA00022617"/>
    </source>
</evidence>
<name>A0A844YAZ5_9SPHN</name>
<comment type="function">
    <text evidence="10">Probably acts as a heme chaperone, transferring heme to an unknown acceptor. Binds one molecule of heme per monomer, possibly covalently. Binds 1 [4Fe-4S] cluster. The cluster is coordinated with 3 cysteines and an exchangeable S-adenosyl-L-methionine.</text>
</comment>
<comment type="subcellular location">
    <subcellularLocation>
        <location evidence="10">Cytoplasm</location>
    </subcellularLocation>
</comment>
<dbReference type="Proteomes" id="UP000445582">
    <property type="component" value="Unassembled WGS sequence"/>
</dbReference>
<dbReference type="GO" id="GO:0051539">
    <property type="term" value="F:4 iron, 4 sulfur cluster binding"/>
    <property type="evidence" value="ECO:0007669"/>
    <property type="project" value="UniProtKB-UniRule"/>
</dbReference>
<gene>
    <name evidence="12" type="ORF">GRI48_01520</name>
</gene>
<dbReference type="InterPro" id="IPR004559">
    <property type="entry name" value="HemW-like"/>
</dbReference>
<organism evidence="12 13">
    <name type="scientific">Qipengyuania oceanensis</name>
    <dbReference type="NCBI Taxonomy" id="1463597"/>
    <lineage>
        <taxon>Bacteria</taxon>
        <taxon>Pseudomonadati</taxon>
        <taxon>Pseudomonadota</taxon>
        <taxon>Alphaproteobacteria</taxon>
        <taxon>Sphingomonadales</taxon>
        <taxon>Erythrobacteraceae</taxon>
        <taxon>Qipengyuania</taxon>
    </lineage>
</organism>
<evidence type="ECO:0000313" key="12">
    <source>
        <dbReference type="EMBL" id="MXO61680.1"/>
    </source>
</evidence>
<dbReference type="SFLD" id="SFLDF00562">
    <property type="entry name" value="HemN-like__clustered_with_heat"/>
    <property type="match status" value="1"/>
</dbReference>
<evidence type="ECO:0000256" key="2">
    <source>
        <dbReference type="ARBA" id="ARBA00006100"/>
    </source>
</evidence>